<reference evidence="12" key="1">
    <citation type="submission" date="2018-09" db="EMBL/GenBank/DDBJ databases">
        <authorList>
            <person name="Tuo L."/>
        </authorList>
    </citation>
    <scope>NUCLEOTIDE SEQUENCE [LARGE SCALE GENOMIC DNA]</scope>
    <source>
        <strain evidence="12">M2BS4Y-1</strain>
    </source>
</reference>
<evidence type="ECO:0000256" key="4">
    <source>
        <dbReference type="ARBA" id="ARBA00022692"/>
    </source>
</evidence>
<evidence type="ECO:0000313" key="12">
    <source>
        <dbReference type="Proteomes" id="UP000265750"/>
    </source>
</evidence>
<evidence type="ECO:0000256" key="7">
    <source>
        <dbReference type="ARBA" id="ARBA00022989"/>
    </source>
</evidence>
<keyword evidence="2 9" id="KW-0813">Transport</keyword>
<evidence type="ECO:0000259" key="10">
    <source>
        <dbReference type="PROSITE" id="PS50928"/>
    </source>
</evidence>
<dbReference type="RefSeq" id="WP_119540562.1">
    <property type="nucleotide sequence ID" value="NZ_QYRN01000006.1"/>
</dbReference>
<evidence type="ECO:0000256" key="6">
    <source>
        <dbReference type="ARBA" id="ARBA00022927"/>
    </source>
</evidence>
<evidence type="ECO:0000256" key="8">
    <source>
        <dbReference type="ARBA" id="ARBA00023136"/>
    </source>
</evidence>
<feature type="transmembrane region" description="Helical" evidence="9">
    <location>
        <begin position="200"/>
        <end position="225"/>
    </location>
</feature>
<feature type="domain" description="ABC transmembrane type-1" evidence="10">
    <location>
        <begin position="79"/>
        <end position="268"/>
    </location>
</feature>
<evidence type="ECO:0000256" key="5">
    <source>
        <dbReference type="ARBA" id="ARBA00022856"/>
    </source>
</evidence>
<keyword evidence="12" id="KW-1185">Reference proteome</keyword>
<keyword evidence="7 9" id="KW-1133">Transmembrane helix</keyword>
<dbReference type="OrthoDB" id="8410865at2"/>
<keyword evidence="5" id="KW-0571">Peptide transport</keyword>
<comment type="subcellular location">
    <subcellularLocation>
        <location evidence="1 9">Cell membrane</location>
        <topology evidence="1 9">Multi-pass membrane protein</topology>
    </subcellularLocation>
</comment>
<dbReference type="PANTHER" id="PTHR43386:SF1">
    <property type="entry name" value="D,D-DIPEPTIDE TRANSPORT SYSTEM PERMEASE PROTEIN DDPC-RELATED"/>
    <property type="match status" value="1"/>
</dbReference>
<gene>
    <name evidence="11" type="ORF">D3218_13305</name>
</gene>
<evidence type="ECO:0000256" key="3">
    <source>
        <dbReference type="ARBA" id="ARBA00022475"/>
    </source>
</evidence>
<sequence>MGIFLRRFFRSRLAGLGLAIVAVVVLAAIAGPWIVPFDPEAQSILQRLKPPMWEGRGGLHLLGTEALGRDVFSRLVVGARVSVLVGVASVAVSATVGIALGLVAGYDDRRSGRVIMAFTDIQLAIPFLVLALAVVAVLGPSLWNLILVLGLTNWVQYVRVVRAECLILKQREYVQAARSLGASTPYILVRHLLPNIMSSVIVISSLLVAKMILFESSLSFLGLGVPPTTPTWGTMIADGRNYIGNAWWVAAFPGIAIFVTVVGINLVGDRLRDLLDPRLAQVEN</sequence>
<dbReference type="PANTHER" id="PTHR43386">
    <property type="entry name" value="OLIGOPEPTIDE TRANSPORT SYSTEM PERMEASE PROTEIN APPC"/>
    <property type="match status" value="1"/>
</dbReference>
<organism evidence="11 12">
    <name type="scientific">Aureimonas flava</name>
    <dbReference type="NCBI Taxonomy" id="2320271"/>
    <lineage>
        <taxon>Bacteria</taxon>
        <taxon>Pseudomonadati</taxon>
        <taxon>Pseudomonadota</taxon>
        <taxon>Alphaproteobacteria</taxon>
        <taxon>Hyphomicrobiales</taxon>
        <taxon>Aurantimonadaceae</taxon>
        <taxon>Aureimonas</taxon>
    </lineage>
</organism>
<evidence type="ECO:0000256" key="2">
    <source>
        <dbReference type="ARBA" id="ARBA00022448"/>
    </source>
</evidence>
<proteinExistence type="inferred from homology"/>
<keyword evidence="4 9" id="KW-0812">Transmembrane</keyword>
<dbReference type="GO" id="GO:0015031">
    <property type="term" value="P:protein transport"/>
    <property type="evidence" value="ECO:0007669"/>
    <property type="project" value="UniProtKB-KW"/>
</dbReference>
<accession>A0A3A1WI37</accession>
<dbReference type="CDD" id="cd06261">
    <property type="entry name" value="TM_PBP2"/>
    <property type="match status" value="1"/>
</dbReference>
<comment type="similarity">
    <text evidence="9">Belongs to the binding-protein-dependent transport system permease family.</text>
</comment>
<dbReference type="GO" id="GO:0055085">
    <property type="term" value="P:transmembrane transport"/>
    <property type="evidence" value="ECO:0007669"/>
    <property type="project" value="InterPro"/>
</dbReference>
<keyword evidence="8 9" id="KW-0472">Membrane</keyword>
<dbReference type="Gene3D" id="1.10.3720.10">
    <property type="entry name" value="MetI-like"/>
    <property type="match status" value="1"/>
</dbReference>
<dbReference type="GO" id="GO:0015833">
    <property type="term" value="P:peptide transport"/>
    <property type="evidence" value="ECO:0007669"/>
    <property type="project" value="UniProtKB-KW"/>
</dbReference>
<keyword evidence="6" id="KW-0653">Protein transport</keyword>
<dbReference type="PROSITE" id="PS50928">
    <property type="entry name" value="ABC_TM1"/>
    <property type="match status" value="1"/>
</dbReference>
<dbReference type="InterPro" id="IPR000515">
    <property type="entry name" value="MetI-like"/>
</dbReference>
<evidence type="ECO:0000256" key="9">
    <source>
        <dbReference type="RuleBase" id="RU363032"/>
    </source>
</evidence>
<evidence type="ECO:0000256" key="1">
    <source>
        <dbReference type="ARBA" id="ARBA00004651"/>
    </source>
</evidence>
<evidence type="ECO:0000313" key="11">
    <source>
        <dbReference type="EMBL" id="RIY00253.1"/>
    </source>
</evidence>
<dbReference type="EMBL" id="QYRN01000006">
    <property type="protein sequence ID" value="RIY00253.1"/>
    <property type="molecule type" value="Genomic_DNA"/>
</dbReference>
<dbReference type="Proteomes" id="UP000265750">
    <property type="component" value="Unassembled WGS sequence"/>
</dbReference>
<dbReference type="InterPro" id="IPR035906">
    <property type="entry name" value="MetI-like_sf"/>
</dbReference>
<dbReference type="InterPro" id="IPR025966">
    <property type="entry name" value="OppC_N"/>
</dbReference>
<dbReference type="Pfam" id="PF12911">
    <property type="entry name" value="OppC_N"/>
    <property type="match status" value="1"/>
</dbReference>
<feature type="transmembrane region" description="Helical" evidence="9">
    <location>
        <begin position="12"/>
        <end position="35"/>
    </location>
</feature>
<name>A0A3A1WI37_9HYPH</name>
<dbReference type="AlphaFoldDB" id="A0A3A1WI37"/>
<dbReference type="SUPFAM" id="SSF161098">
    <property type="entry name" value="MetI-like"/>
    <property type="match status" value="1"/>
</dbReference>
<comment type="caution">
    <text evidence="11">The sequence shown here is derived from an EMBL/GenBank/DDBJ whole genome shotgun (WGS) entry which is preliminary data.</text>
</comment>
<protein>
    <submittedName>
        <fullName evidence="11">ABC transporter permease</fullName>
    </submittedName>
</protein>
<dbReference type="GO" id="GO:0005886">
    <property type="term" value="C:plasma membrane"/>
    <property type="evidence" value="ECO:0007669"/>
    <property type="project" value="UniProtKB-SubCell"/>
</dbReference>
<keyword evidence="3" id="KW-1003">Cell membrane</keyword>
<feature type="transmembrane region" description="Helical" evidence="9">
    <location>
        <begin position="81"/>
        <end position="103"/>
    </location>
</feature>
<dbReference type="InterPro" id="IPR050366">
    <property type="entry name" value="BP-dependent_transpt_permease"/>
</dbReference>
<dbReference type="Pfam" id="PF00528">
    <property type="entry name" value="BPD_transp_1"/>
    <property type="match status" value="1"/>
</dbReference>
<feature type="transmembrane region" description="Helical" evidence="9">
    <location>
        <begin position="245"/>
        <end position="268"/>
    </location>
</feature>